<accession>A0ACB8ZD55</accession>
<sequence length="84" mass="8752">METGLGHGLSRGWTSAAAKRWPGLGCGFFCSGKLNSSDEISILEHDLAKRVVVQGSAGGGDFHVQVNGGGGLGVVQVRDVKEWI</sequence>
<evidence type="ECO:0000313" key="2">
    <source>
        <dbReference type="Proteomes" id="UP001056120"/>
    </source>
</evidence>
<evidence type="ECO:0000313" key="1">
    <source>
        <dbReference type="EMBL" id="KAI3695894.1"/>
    </source>
</evidence>
<gene>
    <name evidence="1" type="ORF">L1987_78898</name>
</gene>
<name>A0ACB8ZD55_9ASTR</name>
<keyword evidence="2" id="KW-1185">Reference proteome</keyword>
<dbReference type="Proteomes" id="UP001056120">
    <property type="component" value="Linkage Group LG26"/>
</dbReference>
<comment type="caution">
    <text evidence="1">The sequence shown here is derived from an EMBL/GenBank/DDBJ whole genome shotgun (WGS) entry which is preliminary data.</text>
</comment>
<protein>
    <submittedName>
        <fullName evidence="1">Uncharacterized protein</fullName>
    </submittedName>
</protein>
<proteinExistence type="predicted"/>
<reference evidence="2" key="1">
    <citation type="journal article" date="2022" name="Mol. Ecol. Resour.">
        <title>The genomes of chicory, endive, great burdock and yacon provide insights into Asteraceae palaeo-polyploidization history and plant inulin production.</title>
        <authorList>
            <person name="Fan W."/>
            <person name="Wang S."/>
            <person name="Wang H."/>
            <person name="Wang A."/>
            <person name="Jiang F."/>
            <person name="Liu H."/>
            <person name="Zhao H."/>
            <person name="Xu D."/>
            <person name="Zhang Y."/>
        </authorList>
    </citation>
    <scope>NUCLEOTIDE SEQUENCE [LARGE SCALE GENOMIC DNA]</scope>
    <source>
        <strain evidence="2">cv. Yunnan</strain>
    </source>
</reference>
<reference evidence="1 2" key="2">
    <citation type="journal article" date="2022" name="Mol. Ecol. Resour.">
        <title>The genomes of chicory, endive, great burdock and yacon provide insights into Asteraceae paleo-polyploidization history and plant inulin production.</title>
        <authorList>
            <person name="Fan W."/>
            <person name="Wang S."/>
            <person name="Wang H."/>
            <person name="Wang A."/>
            <person name="Jiang F."/>
            <person name="Liu H."/>
            <person name="Zhao H."/>
            <person name="Xu D."/>
            <person name="Zhang Y."/>
        </authorList>
    </citation>
    <scope>NUCLEOTIDE SEQUENCE [LARGE SCALE GENOMIC DNA]</scope>
    <source>
        <strain evidence="2">cv. Yunnan</strain>
        <tissue evidence="1">Leaves</tissue>
    </source>
</reference>
<dbReference type="EMBL" id="CM042043">
    <property type="protein sequence ID" value="KAI3695894.1"/>
    <property type="molecule type" value="Genomic_DNA"/>
</dbReference>
<organism evidence="1 2">
    <name type="scientific">Smallanthus sonchifolius</name>
    <dbReference type="NCBI Taxonomy" id="185202"/>
    <lineage>
        <taxon>Eukaryota</taxon>
        <taxon>Viridiplantae</taxon>
        <taxon>Streptophyta</taxon>
        <taxon>Embryophyta</taxon>
        <taxon>Tracheophyta</taxon>
        <taxon>Spermatophyta</taxon>
        <taxon>Magnoliopsida</taxon>
        <taxon>eudicotyledons</taxon>
        <taxon>Gunneridae</taxon>
        <taxon>Pentapetalae</taxon>
        <taxon>asterids</taxon>
        <taxon>campanulids</taxon>
        <taxon>Asterales</taxon>
        <taxon>Asteraceae</taxon>
        <taxon>Asteroideae</taxon>
        <taxon>Heliantheae alliance</taxon>
        <taxon>Millerieae</taxon>
        <taxon>Smallanthus</taxon>
    </lineage>
</organism>